<sequence>MPSGFDPGAPCWFDVTAPDIAAAAEFYTGLFGWTAEDTGAENGHYTVLRQGGAQVAGIASATAPDGDVKPAMWLPYFAVADVRATVAAATAAGASTFCEFTEVPGQLEFAILGDPDGAGYGIAHLTGHPGTERWSQPNNPCWVQYTAVGAPADAMAHYATVLGWIYRNAAWETAVDKPYQALTTGSDGGEFGGAAAARPGEPAPFWAMTIHVPDCDATVARAAELGGKTISEPADMPGPSRIAVIADPAGATVALMAFGGQRD</sequence>
<dbReference type="SUPFAM" id="SSF54593">
    <property type="entry name" value="Glyoxalase/Bleomycin resistance protein/Dihydroxybiphenyl dioxygenase"/>
    <property type="match status" value="2"/>
</dbReference>
<dbReference type="AlphaFoldDB" id="A0A370HES5"/>
<dbReference type="InterPro" id="IPR037523">
    <property type="entry name" value="VOC_core"/>
</dbReference>
<organism evidence="2 3">
    <name type="scientific">Nocardia mexicana</name>
    <dbReference type="NCBI Taxonomy" id="279262"/>
    <lineage>
        <taxon>Bacteria</taxon>
        <taxon>Bacillati</taxon>
        <taxon>Actinomycetota</taxon>
        <taxon>Actinomycetes</taxon>
        <taxon>Mycobacteriales</taxon>
        <taxon>Nocardiaceae</taxon>
        <taxon>Nocardia</taxon>
    </lineage>
</organism>
<dbReference type="InterPro" id="IPR029068">
    <property type="entry name" value="Glyas_Bleomycin-R_OHBP_Dase"/>
</dbReference>
<comment type="caution">
    <text evidence="2">The sequence shown here is derived from an EMBL/GenBank/DDBJ whole genome shotgun (WGS) entry which is preliminary data.</text>
</comment>
<evidence type="ECO:0000313" key="2">
    <source>
        <dbReference type="EMBL" id="RDI55723.1"/>
    </source>
</evidence>
<name>A0A370HES5_9NOCA</name>
<gene>
    <name evidence="2" type="ORF">DFR68_101557</name>
</gene>
<dbReference type="STRING" id="1210089.GCA_001613165_04220"/>
<dbReference type="OrthoDB" id="9793039at2"/>
<dbReference type="PROSITE" id="PS51819">
    <property type="entry name" value="VOC"/>
    <property type="match status" value="2"/>
</dbReference>
<accession>A0A370HES5</accession>
<dbReference type="InterPro" id="IPR004360">
    <property type="entry name" value="Glyas_Fos-R_dOase_dom"/>
</dbReference>
<proteinExistence type="predicted"/>
<dbReference type="Pfam" id="PF00903">
    <property type="entry name" value="Glyoxalase"/>
    <property type="match status" value="2"/>
</dbReference>
<dbReference type="RefSeq" id="WP_068022102.1">
    <property type="nucleotide sequence ID" value="NZ_QQAZ01000001.1"/>
</dbReference>
<dbReference type="PANTHER" id="PTHR33993">
    <property type="entry name" value="GLYOXALASE-RELATED"/>
    <property type="match status" value="1"/>
</dbReference>
<evidence type="ECO:0000313" key="3">
    <source>
        <dbReference type="Proteomes" id="UP000255355"/>
    </source>
</evidence>
<keyword evidence="3" id="KW-1185">Reference proteome</keyword>
<evidence type="ECO:0000259" key="1">
    <source>
        <dbReference type="PROSITE" id="PS51819"/>
    </source>
</evidence>
<dbReference type="EMBL" id="QQAZ01000001">
    <property type="protein sequence ID" value="RDI55723.1"/>
    <property type="molecule type" value="Genomic_DNA"/>
</dbReference>
<feature type="domain" description="VOC" evidence="1">
    <location>
        <begin position="9"/>
        <end position="125"/>
    </location>
</feature>
<reference evidence="2 3" key="1">
    <citation type="submission" date="2018-07" db="EMBL/GenBank/DDBJ databases">
        <title>Genomic Encyclopedia of Type Strains, Phase IV (KMG-IV): sequencing the most valuable type-strain genomes for metagenomic binning, comparative biology and taxonomic classification.</title>
        <authorList>
            <person name="Goeker M."/>
        </authorList>
    </citation>
    <scope>NUCLEOTIDE SEQUENCE [LARGE SCALE GENOMIC DNA]</scope>
    <source>
        <strain evidence="2 3">DSM 44952</strain>
    </source>
</reference>
<dbReference type="Gene3D" id="3.10.180.10">
    <property type="entry name" value="2,3-Dihydroxybiphenyl 1,2-Dioxygenase, domain 1"/>
    <property type="match status" value="2"/>
</dbReference>
<dbReference type="PANTHER" id="PTHR33993:SF14">
    <property type="entry name" value="GB|AAF24581.1"/>
    <property type="match status" value="1"/>
</dbReference>
<feature type="domain" description="VOC" evidence="1">
    <location>
        <begin position="139"/>
        <end position="258"/>
    </location>
</feature>
<protein>
    <recommendedName>
        <fullName evidence="1">VOC domain-containing protein</fullName>
    </recommendedName>
</protein>
<dbReference type="InterPro" id="IPR052164">
    <property type="entry name" value="Anthracycline_SecMetBiosynth"/>
</dbReference>
<dbReference type="Proteomes" id="UP000255355">
    <property type="component" value="Unassembled WGS sequence"/>
</dbReference>